<accession>Q1ZXS1</accession>
<dbReference type="KEGG" id="cel:CELE_T26H5.10"/>
<dbReference type="Bgee" id="WBGene00044783">
    <property type="expression patterns" value="Expressed in adult organism and 1 other cell type or tissue"/>
</dbReference>
<dbReference type="InParanoid" id="Q1ZXS1"/>
<dbReference type="FunCoup" id="Q1ZXS1">
    <property type="interactions" value="248"/>
</dbReference>
<feature type="domain" description="NTF2-like" evidence="1">
    <location>
        <begin position="4"/>
        <end position="108"/>
    </location>
</feature>
<dbReference type="AGR" id="WB:WBGene00044783"/>
<organism evidence="2 3">
    <name type="scientific">Caenorhabditis elegans</name>
    <dbReference type="NCBI Taxonomy" id="6239"/>
    <lineage>
        <taxon>Eukaryota</taxon>
        <taxon>Metazoa</taxon>
        <taxon>Ecdysozoa</taxon>
        <taxon>Nematoda</taxon>
        <taxon>Chromadorea</taxon>
        <taxon>Rhabditida</taxon>
        <taxon>Rhabditina</taxon>
        <taxon>Rhabditomorpha</taxon>
        <taxon>Rhabditoidea</taxon>
        <taxon>Rhabditidae</taxon>
        <taxon>Peloderinae</taxon>
        <taxon>Caenorhabditis</taxon>
    </lineage>
</organism>
<dbReference type="InterPro" id="IPR058721">
    <property type="entry name" value="NTF2_3"/>
</dbReference>
<dbReference type="HOGENOM" id="CLU_2199341_0_0_1"/>
<dbReference type="WormBase" id="T26H5.10">
    <property type="protein sequence ID" value="CE40132"/>
    <property type="gene ID" value="WBGene00044783"/>
</dbReference>
<reference evidence="2 3" key="1">
    <citation type="journal article" date="1998" name="Science">
        <title>Genome sequence of the nematode C. elegans: a platform for investigating biology.</title>
        <authorList>
            <consortium name="The C. elegans sequencing consortium"/>
            <person name="Sulson J.E."/>
            <person name="Waterston R."/>
        </authorList>
    </citation>
    <scope>NUCLEOTIDE SEQUENCE [LARGE SCALE GENOMIC DNA]</scope>
    <source>
        <strain evidence="2 3">Bristol N2</strain>
    </source>
</reference>
<dbReference type="PhylomeDB" id="Q1ZXS1"/>
<dbReference type="AlphaFoldDB" id="Q1ZXS1"/>
<evidence type="ECO:0000259" key="1">
    <source>
        <dbReference type="Pfam" id="PF26530"/>
    </source>
</evidence>
<dbReference type="Proteomes" id="UP000001940">
    <property type="component" value="Chromosome V"/>
</dbReference>
<dbReference type="PANTHER" id="PTHR33940:SF1">
    <property type="entry name" value="APOLIPOPHORIN-RELATED"/>
    <property type="match status" value="1"/>
</dbReference>
<evidence type="ECO:0000313" key="2">
    <source>
        <dbReference type="EMBL" id="CAJ85765.1"/>
    </source>
</evidence>
<dbReference type="PANTHER" id="PTHR33940">
    <property type="entry name" value="PROTEIN CBG13625"/>
    <property type="match status" value="1"/>
</dbReference>
<protein>
    <recommendedName>
        <fullName evidence="1">NTF2-like domain-containing protein</fullName>
    </recommendedName>
</protein>
<sequence length="108" mass="12108">MSSKTVQSKDKDEIGYLFTGYFSLNDCKREYNQSQVIEKLMSLPSNNKIAFNVKWIRSSLEDIVFNATVTGLGPAPMEVSLDLYAYRGFGNTTPPQLTGRGEVNNCEK</sequence>
<dbReference type="RefSeq" id="NP_001041171.1">
    <property type="nucleotide sequence ID" value="NM_001047706.1"/>
</dbReference>
<keyword evidence="3" id="KW-1185">Reference proteome</keyword>
<dbReference type="Pfam" id="PF26530">
    <property type="entry name" value="NTF2_3"/>
    <property type="match status" value="1"/>
</dbReference>
<name>Q1ZXS1_CAEEL</name>
<dbReference type="SMR" id="Q1ZXS1"/>
<dbReference type="EMBL" id="BX284605">
    <property type="protein sequence ID" value="CAJ85765.1"/>
    <property type="molecule type" value="Genomic_DNA"/>
</dbReference>
<evidence type="ECO:0000313" key="4">
    <source>
        <dbReference type="WormBase" id="T26H5.10"/>
    </source>
</evidence>
<dbReference type="CTD" id="4363097"/>
<evidence type="ECO:0000313" key="3">
    <source>
        <dbReference type="Proteomes" id="UP000001940"/>
    </source>
</evidence>
<dbReference type="PaxDb" id="6239-T26H5.10"/>
<dbReference type="UCSC" id="T26H5.10">
    <property type="organism name" value="c. elegans"/>
</dbReference>
<dbReference type="GeneID" id="4363097"/>
<proteinExistence type="predicted"/>
<gene>
    <name evidence="2" type="ORF">CELE_T26H5.10</name>
    <name evidence="2 4" type="ORF">T26H5.10</name>
</gene>